<sequence>MDDERVAELINKTLHTKPANGATHWSTRGLASETGISKSTVARYLNAFHFMVFQTKAHLSAKTRALVEFLNDSFTAHREGIDADDSSW</sequence>
<proteinExistence type="predicted"/>
<name>A0A840FZC6_9BURK</name>
<dbReference type="AlphaFoldDB" id="A0A840FZC6"/>
<evidence type="ECO:0000313" key="2">
    <source>
        <dbReference type="Proteomes" id="UP000524450"/>
    </source>
</evidence>
<dbReference type="Proteomes" id="UP000524450">
    <property type="component" value="Unassembled WGS sequence"/>
</dbReference>
<reference evidence="1 2" key="1">
    <citation type="submission" date="2020-08" db="EMBL/GenBank/DDBJ databases">
        <title>Genomic Encyclopedia of Type Strains, Phase IV (KMG-V): Genome sequencing to study the core and pangenomes of soil and plant-associated prokaryotes.</title>
        <authorList>
            <person name="Whitman W."/>
        </authorList>
    </citation>
    <scope>NUCLEOTIDE SEQUENCE [LARGE SCALE GENOMIC DNA]</scope>
    <source>
        <strain evidence="1 2">34/80</strain>
    </source>
</reference>
<gene>
    <name evidence="1" type="ORF">GGD71_006427</name>
</gene>
<protein>
    <submittedName>
        <fullName evidence="1">DNA-binding MurR/RpiR family transcriptional regulator</fullName>
    </submittedName>
</protein>
<accession>A0A840FZC6</accession>
<evidence type="ECO:0000313" key="1">
    <source>
        <dbReference type="EMBL" id="MBB4225614.1"/>
    </source>
</evidence>
<organism evidence="1 2">
    <name type="scientific">Variovorax guangxiensis</name>
    <dbReference type="NCBI Taxonomy" id="1775474"/>
    <lineage>
        <taxon>Bacteria</taxon>
        <taxon>Pseudomonadati</taxon>
        <taxon>Pseudomonadota</taxon>
        <taxon>Betaproteobacteria</taxon>
        <taxon>Burkholderiales</taxon>
        <taxon>Comamonadaceae</taxon>
        <taxon>Variovorax</taxon>
    </lineage>
</organism>
<dbReference type="RefSeq" id="WP_184642346.1">
    <property type="nucleotide sequence ID" value="NZ_JACIFZ010000013.1"/>
</dbReference>
<keyword evidence="1" id="KW-0238">DNA-binding</keyword>
<dbReference type="EMBL" id="JACIFZ010000013">
    <property type="protein sequence ID" value="MBB4225614.1"/>
    <property type="molecule type" value="Genomic_DNA"/>
</dbReference>
<dbReference type="GO" id="GO:0003677">
    <property type="term" value="F:DNA binding"/>
    <property type="evidence" value="ECO:0007669"/>
    <property type="project" value="UniProtKB-KW"/>
</dbReference>
<comment type="caution">
    <text evidence="1">The sequence shown here is derived from an EMBL/GenBank/DDBJ whole genome shotgun (WGS) entry which is preliminary data.</text>
</comment>